<organism evidence="2 3">
    <name type="scientific">Nitrosococcus wardiae</name>
    <dbReference type="NCBI Taxonomy" id="1814290"/>
    <lineage>
        <taxon>Bacteria</taxon>
        <taxon>Pseudomonadati</taxon>
        <taxon>Pseudomonadota</taxon>
        <taxon>Gammaproteobacteria</taxon>
        <taxon>Chromatiales</taxon>
        <taxon>Chromatiaceae</taxon>
        <taxon>Nitrosococcus</taxon>
    </lineage>
</organism>
<proteinExistence type="predicted"/>
<protein>
    <submittedName>
        <fullName evidence="2">Glycine zipper 2TM domain-containing protein</fullName>
    </submittedName>
</protein>
<sequence length="125" mass="13425">MGQLLGGATGAAVGSQIGDGRGRIIAIIGGTLAGFFLGGEIGRTMDEADHLCVDQALEYAPDGKTIEWRTPGENQRHQVIPHETFQANDGRYCREYTAKSIIGDKTVQTYGTACRQPDGSWRIAN</sequence>
<name>A0A4P7C3V2_9GAMM</name>
<dbReference type="KEGG" id="nwr:E3U44_07995"/>
<evidence type="ECO:0000313" key="3">
    <source>
        <dbReference type="Proteomes" id="UP000294325"/>
    </source>
</evidence>
<dbReference type="Pfam" id="PF05433">
    <property type="entry name" value="Rick_17kDa_Anti"/>
    <property type="match status" value="1"/>
</dbReference>
<reference evidence="2 3" key="1">
    <citation type="submission" date="2019-03" db="EMBL/GenBank/DDBJ databases">
        <title>The genome sequence of Nitrosococcus wardiae strain D1FHST reveals the archetypal metabolic capacity of ammonia-oxidizing Gammaproteobacteria.</title>
        <authorList>
            <person name="Wang L."/>
            <person name="Lim C.K."/>
            <person name="Hanson T.E."/>
            <person name="Dang H."/>
            <person name="Klotz M.G."/>
        </authorList>
    </citation>
    <scope>NUCLEOTIDE SEQUENCE [LARGE SCALE GENOMIC DNA]</scope>
    <source>
        <strain evidence="2 3">D1FHS</strain>
    </source>
</reference>
<evidence type="ECO:0000313" key="2">
    <source>
        <dbReference type="EMBL" id="QBQ56499.1"/>
    </source>
</evidence>
<dbReference type="PIRSF" id="PIRSF002721">
    <property type="entry name" value="Surface_antigen_Rickettsia"/>
    <property type="match status" value="1"/>
</dbReference>
<keyword evidence="3" id="KW-1185">Reference proteome</keyword>
<accession>A0A4P7C3V2</accession>
<dbReference type="AlphaFoldDB" id="A0A4P7C3V2"/>
<dbReference type="GO" id="GO:0019867">
    <property type="term" value="C:outer membrane"/>
    <property type="evidence" value="ECO:0007669"/>
    <property type="project" value="InterPro"/>
</dbReference>
<dbReference type="InterPro" id="IPR016364">
    <property type="entry name" value="Surface_antigen_Rickettsia"/>
</dbReference>
<feature type="domain" description="Glycine zipper 2TM" evidence="1">
    <location>
        <begin position="2"/>
        <end position="42"/>
    </location>
</feature>
<dbReference type="EMBL" id="CP038033">
    <property type="protein sequence ID" value="QBQ56499.1"/>
    <property type="molecule type" value="Genomic_DNA"/>
</dbReference>
<dbReference type="OrthoDB" id="6170015at2"/>
<dbReference type="InterPro" id="IPR008816">
    <property type="entry name" value="Gly_zipper_2TM_dom"/>
</dbReference>
<dbReference type="Proteomes" id="UP000294325">
    <property type="component" value="Chromosome"/>
</dbReference>
<evidence type="ECO:0000259" key="1">
    <source>
        <dbReference type="Pfam" id="PF05433"/>
    </source>
</evidence>
<gene>
    <name evidence="2" type="ORF">E3U44_07995</name>
</gene>